<sequence length="237" mass="26766">MLDYSSEIAQTLPIAPNQGDGGTGAPSDPALHKVIKSMTRLLRKLYSDPLIPTLENHVPTIAPNYVSERHLFPLRMDSYPKTIHFKPMQGLVGTRPDVYVDLAVPSDPQWPYTRIHPWLSDLGLRIRIGLKTFWNVNDDWEGNIYGVRVRNTSSPNLHPNNALEDIGKVQSPLVIRLLINHVALLVDASGIRNTNFARTLLGTLIALVDYKEVRTTFENTMIRCHANRYEVVLHPFS</sequence>
<protein>
    <submittedName>
        <fullName evidence="1">Uncharacterized protein</fullName>
    </submittedName>
</protein>
<organism evidence="1 2">
    <name type="scientific">Malus domestica</name>
    <name type="common">Apple</name>
    <name type="synonym">Pyrus malus</name>
    <dbReference type="NCBI Taxonomy" id="3750"/>
    <lineage>
        <taxon>Eukaryota</taxon>
        <taxon>Viridiplantae</taxon>
        <taxon>Streptophyta</taxon>
        <taxon>Embryophyta</taxon>
        <taxon>Tracheophyta</taxon>
        <taxon>Spermatophyta</taxon>
        <taxon>Magnoliopsida</taxon>
        <taxon>eudicotyledons</taxon>
        <taxon>Gunneridae</taxon>
        <taxon>Pentapetalae</taxon>
        <taxon>rosids</taxon>
        <taxon>fabids</taxon>
        <taxon>Rosales</taxon>
        <taxon>Rosaceae</taxon>
        <taxon>Amygdaloideae</taxon>
        <taxon>Maleae</taxon>
        <taxon>Malus</taxon>
    </lineage>
</organism>
<dbReference type="Proteomes" id="UP000290289">
    <property type="component" value="Chromosome 16"/>
</dbReference>
<dbReference type="AlphaFoldDB" id="A0A498HNE9"/>
<evidence type="ECO:0000313" key="2">
    <source>
        <dbReference type="Proteomes" id="UP000290289"/>
    </source>
</evidence>
<proteinExistence type="predicted"/>
<keyword evidence="2" id="KW-1185">Reference proteome</keyword>
<accession>A0A498HNE9</accession>
<dbReference type="EMBL" id="RDQH01000342">
    <property type="protein sequence ID" value="RXH71422.1"/>
    <property type="molecule type" value="Genomic_DNA"/>
</dbReference>
<name>A0A498HNE9_MALDO</name>
<comment type="caution">
    <text evidence="1">The sequence shown here is derived from an EMBL/GenBank/DDBJ whole genome shotgun (WGS) entry which is preliminary data.</text>
</comment>
<reference evidence="1 2" key="1">
    <citation type="submission" date="2018-10" db="EMBL/GenBank/DDBJ databases">
        <title>A high-quality apple genome assembly.</title>
        <authorList>
            <person name="Hu J."/>
        </authorList>
    </citation>
    <scope>NUCLEOTIDE SEQUENCE [LARGE SCALE GENOMIC DNA]</scope>
    <source>
        <strain evidence="2">cv. HFTH1</strain>
        <tissue evidence="1">Young leaf</tissue>
    </source>
</reference>
<gene>
    <name evidence="1" type="ORF">DVH24_018777</name>
</gene>
<evidence type="ECO:0000313" key="1">
    <source>
        <dbReference type="EMBL" id="RXH71422.1"/>
    </source>
</evidence>